<dbReference type="InterPro" id="IPR003540">
    <property type="entry name" value="ADP-ribosyltransferase"/>
</dbReference>
<feature type="compositionally biased region" description="Low complexity" evidence="2">
    <location>
        <begin position="3387"/>
        <end position="3400"/>
    </location>
</feature>
<feature type="coiled-coil region" evidence="1">
    <location>
        <begin position="3118"/>
        <end position="3145"/>
    </location>
</feature>
<evidence type="ECO:0000259" key="4">
    <source>
        <dbReference type="Pfam" id="PF03496"/>
    </source>
</evidence>
<feature type="compositionally biased region" description="Low complexity" evidence="2">
    <location>
        <begin position="938"/>
        <end position="948"/>
    </location>
</feature>
<sequence>MGMEIPDGLADLFYGLTGTEWPNVDEDRLRDVSDMYATVEYILATELPELIVVLRRKVRSTFDGRTTEYFENSLAQFTAGQRDYVGEAAKLAGEIRAYAKESANQVEYAKWMIIGQLVQLALEIAWAIAMAKFTFGASLAWISMFRFIRSQAIRRILNWLVWNLLSHLFVAQLFGTTMDLLIQRIQMDQGNRDEWDKELTRMAAAGAFVEGLLSAGLSMGADLFLSRQLADLFGNNLPDPPVPPPVRDIVPEPPPGPVGRGPEPTPDPPLRDVPETVPDGAGSGPSGPPNVRDDAGGPPGPPNDPPGPPPGEGPGRDGAGQDGPTVTWPPGSITPEFNRDLVTLFARNSNEFTGPAQRPNTASSGIGHGERFIDGAGNVFARHFGNELGDDAARALGREYAETLLRTWNTPGATSALDDVLGGAPLPQSTRDHLARDVPNAFADTVAEFGTRWRDRLTALGIGAGSGAFEGYMGEGLTNLLFSPEQQWEASGMSAVAGAATSVVHDLAVTGGLRAIDALDDLRDLNNTPVDLPEPDGSGPRGLGPDGEDAGDRPFAPGPGAGGSGLSGSSSGNGEGPVLHLRGGGGDDMSFDLGSEYGTDDEYGSDYGFESDDEDGEGPVLHLRGGGGDDMSFDLGSEYGTDDEDGDGASVSGRSERSETGNAPAGPPGSGQPGASEAGSGSGSGGGDRSPRTESGDPDTRHMTTPVPEGGSGRGPTGAGPGSGTGTALSGSGSESGSGRGDDGGPAGESGSAAESGAAESGAPEDVPAESGAQEDDSSAAPPPPAAEEEGGSAATDRDTEEGTREGQREAASEEEGEDPQENQHETAPEEEGRNTREDHRESAPEEEGGGTRENQREAAPEESVETPAEGGDESSAQAPEGPTTPPDGHAPPPGESSDTRGDSAAASPEGERGPVFGDRTEPSQAVGESGNGETRNGTPPGTPSGDGPFRREGALTDPDDAGGFPPPSAASGSPERRGGGVDLDLFFSSLTPSGVSPAPEDTTRDPGRSDTAKEQERSGVRRERRVRFADEPVYIPIDTESAPAAETAGGTGGGLDRGPLTVPNVEGRPPRLESTPEPGESDTAFTPPAPPQGEEADTRDPALTDEHDRAPSPPPGEEDTDTRSPWETTEPPKAPSPPPKDEDADTEATRTTPPEETRTEEAEDTRTEETEETRTEEEEITRVPPPPPPPPGEEDEVGTEVPTEEPDGTEEGADPLRLNYLIESRWIESYGVRVDPDAVLDTRPDLPADVRASLHTRLGTDPRDFFSRDGVTETSADGTAFTLRLRSDDDWHEGGRNRGGAPVAKYKGLHDMQTQESRGESGLVGSARRPVVAFQANLLGVSGLPAPAVGFRASAFGGSAIQQQSGDGGHTQLLTTEMTGEGTTYSSTLTAEWTPHRPPPPQTAGGNDPADGMDLGPVRTETRLDDGVELVLMGGLKRRDDLPPRITFTDPFHPPATATEETASGDGSRAEGDPAEGDPPTGAPDATKYGGYLANSHPISIESITRRAETPGEGTGTGTPRGGRSRWRGLLPPWGTRSAEPAEAPTGLNSWVADRLGFEAPGEGSNTRRVLHRPRPGSDEPKVVTHPKTGSRALRRELDRRGVLEVFADDIVMTQLPTMTDEPRTVRVPDAGGGTRLLTIWAPPTSMELVPETPRDFNMKFTDRYARGASVLANRLKGFFVAVSGGVVTRTPGDAVRVDAPYFETRFQQVWSKGRGRSGNTWDAHLFHSTDTAVYRTRRTIAVWLDGDTEPTYFDASSLEAVTADDVRRLDGERPETEDLERTGDPFLDREGGPTHLGDALVRDVTHADGSEVRAEDGELPQSFFRDFAHRLLTEIDREYPGLVLPHLAVPGTPEPARSHAGWNHRRNRRTAELNTEKVLAQVNSSSFRADRDAWLSGQVEIKLVETKFLPFRNEMRERRFTVPDHISVWPRVRVTGYSEATTPLDSSHTGSTTGASSGIGRKSDKVTTVTAEGRTGVTLRSISAGVDSFGTPARAGGVYFRAANEFRSRKQSEYGVSAASETNVKDKSGSRVLFADVEFSAWMGPDDSVVPRSSRWEAPSRTGMGRQLFGDGDGVPDPVRARVELHTPRTGQRFTLDTPPAQAPEPPRRLPPSQAERLFDRGPSAFLSENLGLLPPPPGQGPETVTESGEGTEEAEGTTAVTAPDPGSTNTGNTGTGDTNTGNTGRGVPDPGSTDTRAQDTGNTGNTGTGTSGTGTRRTTETAPPGERTTGTPAGRSGRRRTPAPEPELRIDRTDRARRLSGLFSSVQAFNPALMRRGPEIITVSSLTYASLDRDHWAFSRAASSREGAAAIIANHTSPQSLAASPGIQRDGGSRFRVQLDDGIAPWRTRPTTVTWYVPTHVASVVLREFAVMEPNQVKEISYGFDTNRDSIFSTVLIARGVFSSQPTAETAEQAPRGSSAPIAQPGVELRYTPHGHGRGESTSVSFRTRREVKFTGSTFEFVTHGVVLQATEHKKDFDFLFSVPRSPGTGDHTAWTSQVRDAQKVMVPALWVFAEGLVDDHLTWGPDGRVHKSPHPPPQGPHRQMVLKPDLAGKGYDSRPVQVASLVSELEQRLRRGGWELTTHSREDLIETVTSDLNRGMTHLSGIEVRVVPTDTRWESSERTPRIKDRSRTATLDLDLRPLGSRVEQIGGKMEFVDRNIKATSSSEKETTFRGYGHGAGIDLLAPIGNREDPATGRQVGAISAGGTPAYRRQTLVEDSSSRSRTREETQERVVFTPFAVVTTPTRVDASLRIGDQVFTTSVLDRQAQAVYPLPYLETLGPGIGSAPTGTPYTPANFDHTGTESYPDDWADLHRGRDGHGYQDGTAGLDSVPVAIEGEGRGVLDAAVVNAALLAGWTRTGGPGLLDPAEVDAAARFLDRRITDLERAAGITVRRHEMLLLSLTPEATQDAAVLAEYGDTVVKTRALLNTDGAVIEGVSSDSRARDSDQEGTRRSQNTSENRAQNAGLGGQVTETARPADRLRENLDADNAALSGAKDGVSSGQREGALAEGPGARRMFLVRVPARWLVWAENTAEPGTPPVGSQSDSSVLRWVDEDRARAWGLDTGAPEIDRYAEAEAAFAKADAAYIKARGELFEFVNRVDPDHADDTLRIDYQERDERYRELEEARNRAMREMVDALRDLRALNPRTAERPTEAPVEEVTETAVEEPGVEEPPVEEPTETPVEEPAEEITETPVEEPVEEVTETPVKEPAKKATETPVEEESTKPVDTSGEETTVVPGEESAVTPDEEATVPPAEETVADPAETTVVDPSAETTEDPLTRHEEEHGPRETEKAEEGDAESDLYDATPPGSPRVTPVHVPLPDPPVDPAVTDPEPEPESTGTTKPAEGELPPLEPEVTVTASEEGTTRTEGGEEESALSAPEPHTTTTAVETTGSEESRAPESPALPLPHETGTSPTTDTADRTGLGPDESGRGTDPAEGTAPAEGPGVLGTDGIRRFPGEAGLLEYGNLLHNPDFNPNTHDALPPRTRRYVHAYTASSWISQFSRLEPLNEATVQAELDRRREQSRTRPGWQLYEANHGRWPALHTLPRLLNSGTLTPEQEAIVRDVLDSRHPEAALENLYRDAGPAGEIAETLPDKRGQGLYPDAQHVLDIIEHLDDATDAPLPEGVEAVRGIYGFDHLVPGSTVNPALLIGRTFTSPGFMSASLGSRPSAAGGSPTDLIRLVLPPGTRGLWVGDRSLHPHEREVILARGTTYRIVSYEPWGRGYVLYAEVVPPEHTAPPPTETAEEADTEEPADGEGTPTVVPVGPPGTSPTQSDQERQETLNSMFSDALTPPPPPPGGPEHTDSTAGEEPRG</sequence>
<feature type="compositionally biased region" description="Gly residues" evidence="2">
    <location>
        <begin position="559"/>
        <end position="575"/>
    </location>
</feature>
<evidence type="ECO:0000259" key="5">
    <source>
        <dbReference type="Pfam" id="PF25547"/>
    </source>
</evidence>
<dbReference type="SUPFAM" id="SSF56399">
    <property type="entry name" value="ADP-ribosylation"/>
    <property type="match status" value="1"/>
</dbReference>
<keyword evidence="7" id="KW-1185">Reference proteome</keyword>
<feature type="compositionally biased region" description="Gly residues" evidence="2">
    <location>
        <begin position="734"/>
        <end position="748"/>
    </location>
</feature>
<feature type="region of interest" description="Disordered" evidence="2">
    <location>
        <begin position="1391"/>
        <end position="1422"/>
    </location>
</feature>
<feature type="region of interest" description="Disordered" evidence="2">
    <location>
        <begin position="526"/>
        <end position="1217"/>
    </location>
</feature>
<keyword evidence="3" id="KW-0812">Transmembrane</keyword>
<dbReference type="RefSeq" id="WP_220561985.1">
    <property type="nucleotide sequence ID" value="NZ_CP074133.1"/>
</dbReference>
<name>A0ABX8BIY2_9ACTN</name>
<feature type="compositionally biased region" description="Low complexity" evidence="2">
    <location>
        <begin position="2159"/>
        <end position="2189"/>
    </location>
</feature>
<feature type="compositionally biased region" description="Pro residues" evidence="2">
    <location>
        <begin position="238"/>
        <end position="268"/>
    </location>
</feature>
<evidence type="ECO:0000313" key="7">
    <source>
        <dbReference type="Proteomes" id="UP000676079"/>
    </source>
</evidence>
<feature type="region of interest" description="Disordered" evidence="2">
    <location>
        <begin position="1942"/>
        <end position="1969"/>
    </location>
</feature>
<feature type="compositionally biased region" description="Low complexity" evidence="2">
    <location>
        <begin position="1948"/>
        <end position="1960"/>
    </location>
</feature>
<feature type="compositionally biased region" description="Polar residues" evidence="2">
    <location>
        <begin position="2957"/>
        <end position="2967"/>
    </location>
</feature>
<feature type="compositionally biased region" description="Acidic residues" evidence="2">
    <location>
        <begin position="1170"/>
        <end position="1180"/>
    </location>
</feature>
<feature type="compositionally biased region" description="Basic and acidic residues" evidence="2">
    <location>
        <begin position="3283"/>
        <end position="3301"/>
    </location>
</feature>
<feature type="compositionally biased region" description="Basic and acidic residues" evidence="2">
    <location>
        <begin position="822"/>
        <end position="860"/>
    </location>
</feature>
<dbReference type="Proteomes" id="UP000676079">
    <property type="component" value="Chromosome"/>
</dbReference>
<dbReference type="Pfam" id="PF25547">
    <property type="entry name" value="WXG100_2"/>
    <property type="match status" value="1"/>
</dbReference>
<keyword evidence="3" id="KW-0472">Membrane</keyword>
<feature type="region of interest" description="Disordered" evidence="2">
    <location>
        <begin position="1560"/>
        <end position="1590"/>
    </location>
</feature>
<feature type="compositionally biased region" description="Basic and acidic residues" evidence="2">
    <location>
        <begin position="2945"/>
        <end position="2956"/>
    </location>
</feature>
<feature type="compositionally biased region" description="Low complexity" evidence="2">
    <location>
        <begin position="1040"/>
        <end position="1049"/>
    </location>
</feature>
<feature type="region of interest" description="Disordered" evidence="2">
    <location>
        <begin position="1440"/>
        <end position="1528"/>
    </location>
</feature>
<feature type="transmembrane region" description="Helical" evidence="3">
    <location>
        <begin position="124"/>
        <end position="144"/>
    </location>
</feature>
<proteinExistence type="predicted"/>
<feature type="compositionally biased region" description="Basic and acidic residues" evidence="2">
    <location>
        <begin position="1097"/>
        <end position="1111"/>
    </location>
</feature>
<evidence type="ECO:0000256" key="1">
    <source>
        <dbReference type="SAM" id="Coils"/>
    </source>
</evidence>
<dbReference type="EMBL" id="CP074133">
    <property type="protein sequence ID" value="QUX20788.1"/>
    <property type="molecule type" value="Genomic_DNA"/>
</dbReference>
<feature type="region of interest" description="Disordered" evidence="2">
    <location>
        <begin position="1772"/>
        <end position="1797"/>
    </location>
</feature>
<dbReference type="InterPro" id="IPR057746">
    <property type="entry name" value="CpnT-like_N"/>
</dbReference>
<feature type="compositionally biased region" description="Basic and acidic residues" evidence="2">
    <location>
        <begin position="1002"/>
        <end position="1031"/>
    </location>
</feature>
<feature type="compositionally biased region" description="Basic and acidic residues" evidence="2">
    <location>
        <begin position="796"/>
        <end position="812"/>
    </location>
</feature>
<feature type="compositionally biased region" description="Low complexity" evidence="2">
    <location>
        <begin position="749"/>
        <end position="766"/>
    </location>
</feature>
<accession>A0ABX8BIY2</accession>
<reference evidence="6 7" key="1">
    <citation type="submission" date="2021-05" db="EMBL/GenBank/DDBJ databases">
        <title>Direct Submission.</title>
        <authorList>
            <person name="Li K."/>
            <person name="Gao J."/>
        </authorList>
    </citation>
    <scope>NUCLEOTIDE SEQUENCE [LARGE SCALE GENOMIC DNA]</scope>
    <source>
        <strain evidence="6 7">Mg02</strain>
    </source>
</reference>
<feature type="compositionally biased region" description="Gly residues" evidence="2">
    <location>
        <begin position="710"/>
        <end position="725"/>
    </location>
</feature>
<feature type="domain" description="ADP ribosyltransferase" evidence="4">
    <location>
        <begin position="3596"/>
        <end position="3724"/>
    </location>
</feature>
<feature type="region of interest" description="Disordered" evidence="2">
    <location>
        <begin position="2941"/>
        <end position="2979"/>
    </location>
</feature>
<evidence type="ECO:0000256" key="2">
    <source>
        <dbReference type="SAM" id="MobiDB-lite"/>
    </source>
</evidence>
<feature type="domain" description="Outer membrane channel protein CpnT-like N-terminal" evidence="5">
    <location>
        <begin position="11"/>
        <end position="139"/>
    </location>
</feature>
<feature type="compositionally biased region" description="Basic and acidic residues" evidence="2">
    <location>
        <begin position="3809"/>
        <end position="3821"/>
    </location>
</feature>
<feature type="compositionally biased region" description="Acidic residues" evidence="2">
    <location>
        <begin position="598"/>
        <end position="617"/>
    </location>
</feature>
<dbReference type="Gene3D" id="3.90.176.10">
    <property type="entry name" value="Toxin ADP-ribosyltransferase, Chain A, domain 1"/>
    <property type="match status" value="1"/>
</dbReference>
<feature type="compositionally biased region" description="Basic and acidic residues" evidence="2">
    <location>
        <begin position="1154"/>
        <end position="1169"/>
    </location>
</feature>
<organism evidence="6 7">
    <name type="scientific">Nocardiopsis changdeensis</name>
    <dbReference type="NCBI Taxonomy" id="2831969"/>
    <lineage>
        <taxon>Bacteria</taxon>
        <taxon>Bacillati</taxon>
        <taxon>Actinomycetota</taxon>
        <taxon>Actinomycetes</taxon>
        <taxon>Streptosporangiales</taxon>
        <taxon>Nocardiopsidaceae</taxon>
        <taxon>Nocardiopsis</taxon>
    </lineage>
</organism>
<feature type="compositionally biased region" description="Acidic residues" evidence="2">
    <location>
        <begin position="1193"/>
        <end position="1214"/>
    </location>
</feature>
<feature type="region of interest" description="Disordered" evidence="2">
    <location>
        <begin position="236"/>
        <end position="335"/>
    </location>
</feature>
<feature type="region of interest" description="Disordered" evidence="2">
    <location>
        <begin position="3150"/>
        <end position="3462"/>
    </location>
</feature>
<feature type="transmembrane region" description="Helical" evidence="3">
    <location>
        <begin position="156"/>
        <end position="175"/>
    </location>
</feature>
<dbReference type="Pfam" id="PF03496">
    <property type="entry name" value="ADPrib_exo_Tox"/>
    <property type="match status" value="1"/>
</dbReference>
<feature type="compositionally biased region" description="Basic and acidic residues" evidence="2">
    <location>
        <begin position="1772"/>
        <end position="1794"/>
    </location>
</feature>
<keyword evidence="1" id="KW-0175">Coiled coil</keyword>
<evidence type="ECO:0000256" key="3">
    <source>
        <dbReference type="SAM" id="Phobius"/>
    </source>
</evidence>
<feature type="compositionally biased region" description="Acidic residues" evidence="2">
    <location>
        <begin position="3161"/>
        <end position="3208"/>
    </location>
</feature>
<evidence type="ECO:0000313" key="6">
    <source>
        <dbReference type="EMBL" id="QUX20788.1"/>
    </source>
</evidence>
<feature type="region of interest" description="Disordered" evidence="2">
    <location>
        <begin position="3741"/>
        <end position="3821"/>
    </location>
</feature>
<gene>
    <name evidence="6" type="ORF">KGD84_20165</name>
</gene>
<feature type="compositionally biased region" description="Low complexity" evidence="2">
    <location>
        <begin position="2216"/>
        <end position="2238"/>
    </location>
</feature>
<feature type="compositionally biased region" description="Acidic residues" evidence="2">
    <location>
        <begin position="3751"/>
        <end position="3762"/>
    </location>
</feature>
<feature type="compositionally biased region" description="Pro residues" evidence="2">
    <location>
        <begin position="883"/>
        <end position="895"/>
    </location>
</feature>
<feature type="region of interest" description="Disordered" evidence="2">
    <location>
        <begin position="2055"/>
        <end position="2255"/>
    </location>
</feature>
<keyword evidence="3" id="KW-1133">Transmembrane helix</keyword>
<feature type="compositionally biased region" description="Pro residues" evidence="2">
    <location>
        <begin position="298"/>
        <end position="312"/>
    </location>
</feature>
<feature type="compositionally biased region" description="Basic and acidic residues" evidence="2">
    <location>
        <begin position="689"/>
        <end position="702"/>
    </location>
</feature>
<protein>
    <submittedName>
        <fullName evidence="6">Uncharacterized protein</fullName>
    </submittedName>
</protein>
<feature type="compositionally biased region" description="Basic and acidic residues" evidence="2">
    <location>
        <begin position="3211"/>
        <end position="3220"/>
    </location>
</feature>
<dbReference type="PROSITE" id="PS51996">
    <property type="entry name" value="TR_MART"/>
    <property type="match status" value="1"/>
</dbReference>